<name>A0A1Y4QWZ3_9ENTE</name>
<dbReference type="PIRSF" id="PIRSF003059">
    <property type="entry name" value="Sucrose_phosphorylase"/>
    <property type="match status" value="1"/>
</dbReference>
<evidence type="ECO:0000313" key="9">
    <source>
        <dbReference type="Proteomes" id="UP000196074"/>
    </source>
</evidence>
<keyword evidence="3 4" id="KW-0808">Transferase</keyword>
<dbReference type="GO" id="GO:0009018">
    <property type="term" value="F:sucrose phosphorylase activity"/>
    <property type="evidence" value="ECO:0007669"/>
    <property type="project" value="UniProtKB-EC"/>
</dbReference>
<feature type="binding site" evidence="6">
    <location>
        <begin position="291"/>
        <end position="292"/>
    </location>
    <ligand>
        <name>substrate</name>
    </ligand>
</feature>
<evidence type="ECO:0000313" key="8">
    <source>
        <dbReference type="EMBL" id="OUQ09817.1"/>
    </source>
</evidence>
<dbReference type="GO" id="GO:0005975">
    <property type="term" value="P:carbohydrate metabolic process"/>
    <property type="evidence" value="ECO:0007669"/>
    <property type="project" value="InterPro"/>
</dbReference>
<dbReference type="RefSeq" id="WP_047334271.1">
    <property type="nucleotide sequence ID" value="NZ_LDEA01000010.1"/>
</dbReference>
<dbReference type="NCBIfam" id="TIGR03852">
    <property type="entry name" value="sucrose_gtfA"/>
    <property type="match status" value="1"/>
</dbReference>
<dbReference type="Pfam" id="PF00128">
    <property type="entry name" value="Alpha-amylase"/>
    <property type="match status" value="1"/>
</dbReference>
<dbReference type="EMBL" id="NFLC01000016">
    <property type="protein sequence ID" value="OUQ09817.1"/>
    <property type="molecule type" value="Genomic_DNA"/>
</dbReference>
<feature type="binding site" evidence="6">
    <location>
        <position position="234"/>
    </location>
    <ligand>
        <name>substrate</name>
    </ligand>
</feature>
<dbReference type="AlphaFoldDB" id="A0A1Y4QWZ3"/>
<dbReference type="InterPro" id="IPR017853">
    <property type="entry name" value="GH"/>
</dbReference>
<comment type="caution">
    <text evidence="8">The sequence shown here is derived from an EMBL/GenBank/DDBJ whole genome shotgun (WGS) entry which is preliminary data.</text>
</comment>
<protein>
    <recommendedName>
        <fullName evidence="4">Sucrose phosphorylase</fullName>
        <ecNumber evidence="4">2.4.1.7</ecNumber>
    </recommendedName>
    <alternativeName>
        <fullName evidence="4">Sucrose glucosyltransferase</fullName>
    </alternativeName>
</protein>
<dbReference type="Gene3D" id="3.20.20.80">
    <property type="entry name" value="Glycosidases"/>
    <property type="match status" value="1"/>
</dbReference>
<dbReference type="CDD" id="cd11355">
    <property type="entry name" value="AmyAc_Sucrose_phosphorylase"/>
    <property type="match status" value="1"/>
</dbReference>
<dbReference type="SUPFAM" id="SSF51445">
    <property type="entry name" value="(Trans)glycosidases"/>
    <property type="match status" value="1"/>
</dbReference>
<feature type="binding site" evidence="6">
    <location>
        <begin position="335"/>
        <end position="338"/>
    </location>
    <ligand>
        <name>substrate</name>
    </ligand>
</feature>
<dbReference type="EC" id="2.4.1.7" evidence="4"/>
<organism evidence="8 9">
    <name type="scientific">Enterococcus cecorum</name>
    <dbReference type="NCBI Taxonomy" id="44008"/>
    <lineage>
        <taxon>Bacteria</taxon>
        <taxon>Bacillati</taxon>
        <taxon>Bacillota</taxon>
        <taxon>Bacilli</taxon>
        <taxon>Lactobacillales</taxon>
        <taxon>Enterococcaceae</taxon>
        <taxon>Enterococcus</taxon>
    </lineage>
</organism>
<dbReference type="Gene3D" id="3.90.400.10">
    <property type="entry name" value="Oligo-1,6-glucosidase, Domain 2"/>
    <property type="match status" value="1"/>
</dbReference>
<keyword evidence="2 4" id="KW-0328">Glycosyltransferase</keyword>
<evidence type="ECO:0000256" key="3">
    <source>
        <dbReference type="ARBA" id="ARBA00022679"/>
    </source>
</evidence>
<proteinExistence type="inferred from homology"/>
<feature type="binding site" evidence="6">
    <location>
        <begin position="191"/>
        <end position="193"/>
    </location>
    <ligand>
        <name>substrate</name>
    </ligand>
</feature>
<reference evidence="9" key="1">
    <citation type="submission" date="2017-04" db="EMBL/GenBank/DDBJ databases">
        <title>Function of individual gut microbiota members based on whole genome sequencing of pure cultures obtained from chicken caecum.</title>
        <authorList>
            <person name="Medvecky M."/>
            <person name="Cejkova D."/>
            <person name="Polansky O."/>
            <person name="Karasova D."/>
            <person name="Kubasova T."/>
            <person name="Cizek A."/>
            <person name="Rychlik I."/>
        </authorList>
    </citation>
    <scope>NUCLEOTIDE SEQUENCE [LARGE SCALE GENOMIC DNA]</scope>
    <source>
        <strain evidence="9">An144</strain>
    </source>
</reference>
<accession>A0A1Y4QWZ3</accession>
<evidence type="ECO:0000259" key="7">
    <source>
        <dbReference type="SMART" id="SM00642"/>
    </source>
</evidence>
<evidence type="ECO:0000256" key="6">
    <source>
        <dbReference type="PIRSR" id="PIRSR003059-2"/>
    </source>
</evidence>
<gene>
    <name evidence="8" type="ORF">B5E88_08620</name>
</gene>
<feature type="active site" description="Nucleophile" evidence="5">
    <location>
        <position position="193"/>
    </location>
</feature>
<evidence type="ECO:0000256" key="2">
    <source>
        <dbReference type="ARBA" id="ARBA00022676"/>
    </source>
</evidence>
<dbReference type="PANTHER" id="PTHR38784:SF1">
    <property type="entry name" value="SUCROSE PHOSPHORYLASE"/>
    <property type="match status" value="1"/>
</dbReference>
<feature type="binding site" evidence="6">
    <location>
        <position position="49"/>
    </location>
    <ligand>
        <name>substrate</name>
    </ligand>
</feature>
<evidence type="ECO:0000256" key="4">
    <source>
        <dbReference type="PIRNR" id="PIRNR003059"/>
    </source>
</evidence>
<dbReference type="SMART" id="SM00642">
    <property type="entry name" value="Aamy"/>
    <property type="match status" value="1"/>
</dbReference>
<feature type="active site" description="Proton donor" evidence="5">
    <location>
        <position position="234"/>
    </location>
</feature>
<dbReference type="InterPro" id="IPR006047">
    <property type="entry name" value="GH13_cat_dom"/>
</dbReference>
<evidence type="ECO:0000256" key="5">
    <source>
        <dbReference type="PIRSR" id="PIRSR003059-1"/>
    </source>
</evidence>
<dbReference type="InterPro" id="IPR022527">
    <property type="entry name" value="Sucrose_phospho"/>
</dbReference>
<feature type="domain" description="Glycosyl hydrolase family 13 catalytic" evidence="7">
    <location>
        <begin position="6"/>
        <end position="405"/>
    </location>
</feature>
<evidence type="ECO:0000256" key="1">
    <source>
        <dbReference type="ARBA" id="ARBA00008452"/>
    </source>
</evidence>
<comment type="catalytic activity">
    <reaction evidence="4">
        <text>sucrose + phosphate = D-fructose + alpha-D-glucose 1-phosphate</text>
        <dbReference type="Rhea" id="RHEA:24048"/>
        <dbReference type="ChEBI" id="CHEBI:17992"/>
        <dbReference type="ChEBI" id="CHEBI:37721"/>
        <dbReference type="ChEBI" id="CHEBI:43474"/>
        <dbReference type="ChEBI" id="CHEBI:58601"/>
        <dbReference type="EC" id="2.4.1.7"/>
    </reaction>
</comment>
<dbReference type="PANTHER" id="PTHR38784">
    <property type="entry name" value="SUCROSE PHOSPHORYLASE"/>
    <property type="match status" value="1"/>
</dbReference>
<dbReference type="InterPro" id="IPR045857">
    <property type="entry name" value="O16G_dom_2"/>
</dbReference>
<dbReference type="Proteomes" id="UP000196074">
    <property type="component" value="Unassembled WGS sequence"/>
</dbReference>
<comment type="similarity">
    <text evidence="1 4">Belongs to the glycosyl hydrolase 13 family. Sucrose phosphorylase subfamily.</text>
</comment>
<feature type="binding site" evidence="6">
    <location>
        <position position="87"/>
    </location>
    <ligand>
        <name>substrate</name>
    </ligand>
</feature>
<feature type="binding site" evidence="6">
    <location>
        <position position="392"/>
    </location>
    <ligand>
        <name>substrate</name>
    </ligand>
</feature>
<dbReference type="InterPro" id="IPR016377">
    <property type="entry name" value="Sucrose_GGa_phosphorylase-rel"/>
</dbReference>
<sequence>MKIKNEAMLITYCDSLGNNLKDLNKVLDKHLNGVVGGIHLLPFFPSTGDRGFAPSDYTVVDQAFGTWEEVEALGEKYYLMFDFMINHISRESKFFQDFKQNHEHSPYKDMFIRIHEFFPENRPTPEDIDLIYKRKDKAPFQEVTFADGTTEQVWNTFGEEQIDLDVTKEVTKQFIKDTLKDMASHGCSLIRLDAFAYAIKKLDTNDFFVEPEIWELLDEVREEAAKYDCELLPEIHEHYTIQMKIADHDYYVYDFALPMITLFSLYSGKSNRLAHWLKMSPMKQFTTLDTHDGIGVVDAKDLLTDEELNYTSEELYKVGANVKKIYSSASYNNLDIYQINSTYYSALGDNDRSYLLARAIQCFAPGIPQIYYVGLLAGKNDIELLENTKEGRNINRHYYSLPEIDEEVKRPVVKSLFDLLRFRNTAAAFDLAGEIIVETPSEETIIITRRDSQGDRAVLTANLQTKDFEVKHNGEVVLTQLAE</sequence>